<proteinExistence type="predicted"/>
<keyword evidence="2" id="KW-1185">Reference proteome</keyword>
<reference evidence="1" key="1">
    <citation type="journal article" date="2019" name="bioRxiv">
        <title>The Genome of the Zebra Mussel, Dreissena polymorpha: A Resource for Invasive Species Research.</title>
        <authorList>
            <person name="McCartney M.A."/>
            <person name="Auch B."/>
            <person name="Kono T."/>
            <person name="Mallez S."/>
            <person name="Zhang Y."/>
            <person name="Obille A."/>
            <person name="Becker A."/>
            <person name="Abrahante J.E."/>
            <person name="Garbe J."/>
            <person name="Badalamenti J.P."/>
            <person name="Herman A."/>
            <person name="Mangelson H."/>
            <person name="Liachko I."/>
            <person name="Sullivan S."/>
            <person name="Sone E.D."/>
            <person name="Koren S."/>
            <person name="Silverstein K.A.T."/>
            <person name="Beckman K.B."/>
            <person name="Gohl D.M."/>
        </authorList>
    </citation>
    <scope>NUCLEOTIDE SEQUENCE</scope>
    <source>
        <strain evidence="1">Duluth1</strain>
        <tissue evidence="1">Whole animal</tissue>
    </source>
</reference>
<dbReference type="EMBL" id="JAIWYP010000007">
    <property type="protein sequence ID" value="KAH3800253.1"/>
    <property type="molecule type" value="Genomic_DNA"/>
</dbReference>
<protein>
    <submittedName>
        <fullName evidence="1">Uncharacterized protein</fullName>
    </submittedName>
</protein>
<sequence>MAHAVYAARTFMFVGPRLPQLLYEKDESSVIAEVYADDRMIAACAVTQGLVVSLAYSVAPDKTKRMR</sequence>
<name>A0A9D4J9C1_DREPO</name>
<evidence type="ECO:0000313" key="2">
    <source>
        <dbReference type="Proteomes" id="UP000828390"/>
    </source>
</evidence>
<accession>A0A9D4J9C1</accession>
<evidence type="ECO:0000313" key="1">
    <source>
        <dbReference type="EMBL" id="KAH3800253.1"/>
    </source>
</evidence>
<organism evidence="1 2">
    <name type="scientific">Dreissena polymorpha</name>
    <name type="common">Zebra mussel</name>
    <name type="synonym">Mytilus polymorpha</name>
    <dbReference type="NCBI Taxonomy" id="45954"/>
    <lineage>
        <taxon>Eukaryota</taxon>
        <taxon>Metazoa</taxon>
        <taxon>Spiralia</taxon>
        <taxon>Lophotrochozoa</taxon>
        <taxon>Mollusca</taxon>
        <taxon>Bivalvia</taxon>
        <taxon>Autobranchia</taxon>
        <taxon>Heteroconchia</taxon>
        <taxon>Euheterodonta</taxon>
        <taxon>Imparidentia</taxon>
        <taxon>Neoheterodontei</taxon>
        <taxon>Myida</taxon>
        <taxon>Dreissenoidea</taxon>
        <taxon>Dreissenidae</taxon>
        <taxon>Dreissena</taxon>
    </lineage>
</organism>
<dbReference type="Proteomes" id="UP000828390">
    <property type="component" value="Unassembled WGS sequence"/>
</dbReference>
<dbReference type="AlphaFoldDB" id="A0A9D4J9C1"/>
<gene>
    <name evidence="1" type="ORF">DPMN_153884</name>
</gene>
<comment type="caution">
    <text evidence="1">The sequence shown here is derived from an EMBL/GenBank/DDBJ whole genome shotgun (WGS) entry which is preliminary data.</text>
</comment>
<reference evidence="1" key="2">
    <citation type="submission" date="2020-11" db="EMBL/GenBank/DDBJ databases">
        <authorList>
            <person name="McCartney M.A."/>
            <person name="Auch B."/>
            <person name="Kono T."/>
            <person name="Mallez S."/>
            <person name="Becker A."/>
            <person name="Gohl D.M."/>
            <person name="Silverstein K.A.T."/>
            <person name="Koren S."/>
            <person name="Bechman K.B."/>
            <person name="Herman A."/>
            <person name="Abrahante J.E."/>
            <person name="Garbe J."/>
        </authorList>
    </citation>
    <scope>NUCLEOTIDE SEQUENCE</scope>
    <source>
        <strain evidence="1">Duluth1</strain>
        <tissue evidence="1">Whole animal</tissue>
    </source>
</reference>